<dbReference type="AlphaFoldDB" id="A0AA35JWW5"/>
<reference evidence="1" key="1">
    <citation type="submission" date="2022-12" db="EMBL/GenBank/DDBJ databases">
        <authorList>
            <person name="Alioto T."/>
            <person name="Alioto T."/>
            <person name="Gomez Garrido J."/>
        </authorList>
    </citation>
    <scope>NUCLEOTIDE SEQUENCE</scope>
</reference>
<accession>A0AA35JWW5</accession>
<dbReference type="Proteomes" id="UP001178461">
    <property type="component" value="Chromosome 2"/>
</dbReference>
<proteinExistence type="predicted"/>
<name>A0AA35JWW5_9SAUR</name>
<keyword evidence="2" id="KW-1185">Reference proteome</keyword>
<gene>
    <name evidence="1" type="ORF">PODLI_1B023458</name>
</gene>
<protein>
    <submittedName>
        <fullName evidence="1">Uncharacterized protein</fullName>
    </submittedName>
</protein>
<evidence type="ECO:0000313" key="2">
    <source>
        <dbReference type="Proteomes" id="UP001178461"/>
    </source>
</evidence>
<sequence>MAVPFKSALKDRALVSSNIGIPPHLIHRIQYPAYTSHTSPVVKKLAEQDKLRISKLLSAPRISIQGLSSRDNSLAHIPQQKRSRGSQDVGVAAEPSPAVSRFSIATSPLYVSREFFDGGLVPISSFFPEGASAPGNFVIFAKKRVPFRVLPMKLLDASSIGKGKKMQIASSDWSALKSFGN</sequence>
<evidence type="ECO:0000313" key="1">
    <source>
        <dbReference type="EMBL" id="CAI5766203.1"/>
    </source>
</evidence>
<organism evidence="1 2">
    <name type="scientific">Podarcis lilfordi</name>
    <name type="common">Lilford's wall lizard</name>
    <dbReference type="NCBI Taxonomy" id="74358"/>
    <lineage>
        <taxon>Eukaryota</taxon>
        <taxon>Metazoa</taxon>
        <taxon>Chordata</taxon>
        <taxon>Craniata</taxon>
        <taxon>Vertebrata</taxon>
        <taxon>Euteleostomi</taxon>
        <taxon>Lepidosauria</taxon>
        <taxon>Squamata</taxon>
        <taxon>Bifurcata</taxon>
        <taxon>Unidentata</taxon>
        <taxon>Episquamata</taxon>
        <taxon>Laterata</taxon>
        <taxon>Lacertibaenia</taxon>
        <taxon>Lacertidae</taxon>
        <taxon>Podarcis</taxon>
    </lineage>
</organism>
<dbReference type="InterPro" id="IPR029185">
    <property type="entry name" value="CDRT4"/>
</dbReference>
<dbReference type="Pfam" id="PF15213">
    <property type="entry name" value="CDRT4"/>
    <property type="match status" value="1"/>
</dbReference>
<dbReference type="EMBL" id="OX395127">
    <property type="protein sequence ID" value="CAI5766203.1"/>
    <property type="molecule type" value="Genomic_DNA"/>
</dbReference>